<evidence type="ECO:0000313" key="2">
    <source>
        <dbReference type="EnsemblPlants" id="AET3Gv21059500.1"/>
    </source>
</evidence>
<organism evidence="2 3">
    <name type="scientific">Aegilops tauschii subsp. strangulata</name>
    <name type="common">Goatgrass</name>
    <dbReference type="NCBI Taxonomy" id="200361"/>
    <lineage>
        <taxon>Eukaryota</taxon>
        <taxon>Viridiplantae</taxon>
        <taxon>Streptophyta</taxon>
        <taxon>Embryophyta</taxon>
        <taxon>Tracheophyta</taxon>
        <taxon>Spermatophyta</taxon>
        <taxon>Magnoliopsida</taxon>
        <taxon>Liliopsida</taxon>
        <taxon>Poales</taxon>
        <taxon>Poaceae</taxon>
        <taxon>BOP clade</taxon>
        <taxon>Pooideae</taxon>
        <taxon>Triticodae</taxon>
        <taxon>Triticeae</taxon>
        <taxon>Triticinae</taxon>
        <taxon>Aegilops</taxon>
    </lineage>
</organism>
<reference evidence="2" key="5">
    <citation type="journal article" date="2021" name="G3 (Bethesda)">
        <title>Aegilops tauschii genome assembly Aet v5.0 features greater sequence contiguity and improved annotation.</title>
        <authorList>
            <person name="Wang L."/>
            <person name="Zhu T."/>
            <person name="Rodriguez J.C."/>
            <person name="Deal K.R."/>
            <person name="Dubcovsky J."/>
            <person name="McGuire P.E."/>
            <person name="Lux T."/>
            <person name="Spannagl M."/>
            <person name="Mayer K.F.X."/>
            <person name="Baldrich P."/>
            <person name="Meyers B.C."/>
            <person name="Huo N."/>
            <person name="Gu Y.Q."/>
            <person name="Zhou H."/>
            <person name="Devos K.M."/>
            <person name="Bennetzen J.L."/>
            <person name="Unver T."/>
            <person name="Budak H."/>
            <person name="Gulick P.J."/>
            <person name="Galiba G."/>
            <person name="Kalapos B."/>
            <person name="Nelson D.R."/>
            <person name="Li P."/>
            <person name="You F.M."/>
            <person name="Luo M.C."/>
            <person name="Dvorak J."/>
        </authorList>
    </citation>
    <scope>NUCLEOTIDE SEQUENCE [LARGE SCALE GENOMIC DNA]</scope>
    <source>
        <strain evidence="2">cv. AL8/78</strain>
    </source>
</reference>
<reference evidence="3" key="2">
    <citation type="journal article" date="2017" name="Nat. Plants">
        <title>The Aegilops tauschii genome reveals multiple impacts of transposons.</title>
        <authorList>
            <person name="Zhao G."/>
            <person name="Zou C."/>
            <person name="Li K."/>
            <person name="Wang K."/>
            <person name="Li T."/>
            <person name="Gao L."/>
            <person name="Zhang X."/>
            <person name="Wang H."/>
            <person name="Yang Z."/>
            <person name="Liu X."/>
            <person name="Jiang W."/>
            <person name="Mao L."/>
            <person name="Kong X."/>
            <person name="Jiao Y."/>
            <person name="Jia J."/>
        </authorList>
    </citation>
    <scope>NUCLEOTIDE SEQUENCE [LARGE SCALE GENOMIC DNA]</scope>
    <source>
        <strain evidence="3">cv. AL8/78</strain>
    </source>
</reference>
<evidence type="ECO:0000313" key="3">
    <source>
        <dbReference type="Proteomes" id="UP000015105"/>
    </source>
</evidence>
<dbReference type="Proteomes" id="UP000015105">
    <property type="component" value="Chromosome 3D"/>
</dbReference>
<accession>A0A453GK58</accession>
<dbReference type="EnsemblPlants" id="AET3Gv21059500.1">
    <property type="protein sequence ID" value="AET3Gv21059500.1"/>
    <property type="gene ID" value="AET3Gv21059500"/>
</dbReference>
<dbReference type="AlphaFoldDB" id="A0A453GK58"/>
<sequence length="89" mass="9634">MALTKSTTTRSTIVCLMVVAFLVLATICSTVPSCHALTESNKPRRVVCKTPDPCYDDTRCKAMCESSGMGFFMNICKGAALPECCCIEK</sequence>
<reference evidence="2" key="4">
    <citation type="submission" date="2019-03" db="UniProtKB">
        <authorList>
            <consortium name="EnsemblPlants"/>
        </authorList>
    </citation>
    <scope>IDENTIFICATION</scope>
</reference>
<name>A0A453GK58_AEGTS</name>
<feature type="signal peptide" evidence="1">
    <location>
        <begin position="1"/>
        <end position="36"/>
    </location>
</feature>
<dbReference type="Gramene" id="AET3Gv21059500.1">
    <property type="protein sequence ID" value="AET3Gv21059500.1"/>
    <property type="gene ID" value="AET3Gv21059500"/>
</dbReference>
<keyword evidence="1" id="KW-0732">Signal</keyword>
<evidence type="ECO:0008006" key="4">
    <source>
        <dbReference type="Google" id="ProtNLM"/>
    </source>
</evidence>
<evidence type="ECO:0000256" key="1">
    <source>
        <dbReference type="SAM" id="SignalP"/>
    </source>
</evidence>
<reference evidence="3" key="1">
    <citation type="journal article" date="2014" name="Science">
        <title>Ancient hybridizations among the ancestral genomes of bread wheat.</title>
        <authorList>
            <consortium name="International Wheat Genome Sequencing Consortium,"/>
            <person name="Marcussen T."/>
            <person name="Sandve S.R."/>
            <person name="Heier L."/>
            <person name="Spannagl M."/>
            <person name="Pfeifer M."/>
            <person name="Jakobsen K.S."/>
            <person name="Wulff B.B."/>
            <person name="Steuernagel B."/>
            <person name="Mayer K.F."/>
            <person name="Olsen O.A."/>
        </authorList>
    </citation>
    <scope>NUCLEOTIDE SEQUENCE [LARGE SCALE GENOMIC DNA]</scope>
    <source>
        <strain evidence="3">cv. AL8/78</strain>
    </source>
</reference>
<keyword evidence="3" id="KW-1185">Reference proteome</keyword>
<feature type="chain" id="PRO_5019061978" description="Knottin scorpion toxin-like domain-containing protein" evidence="1">
    <location>
        <begin position="37"/>
        <end position="89"/>
    </location>
</feature>
<proteinExistence type="predicted"/>
<protein>
    <recommendedName>
        <fullName evidence="4">Knottin scorpion toxin-like domain-containing protein</fullName>
    </recommendedName>
</protein>
<reference evidence="2" key="3">
    <citation type="journal article" date="2017" name="Nature">
        <title>Genome sequence of the progenitor of the wheat D genome Aegilops tauschii.</title>
        <authorList>
            <person name="Luo M.C."/>
            <person name="Gu Y.Q."/>
            <person name="Puiu D."/>
            <person name="Wang H."/>
            <person name="Twardziok S.O."/>
            <person name="Deal K.R."/>
            <person name="Huo N."/>
            <person name="Zhu T."/>
            <person name="Wang L."/>
            <person name="Wang Y."/>
            <person name="McGuire P.E."/>
            <person name="Liu S."/>
            <person name="Long H."/>
            <person name="Ramasamy R.K."/>
            <person name="Rodriguez J.C."/>
            <person name="Van S.L."/>
            <person name="Yuan L."/>
            <person name="Wang Z."/>
            <person name="Xia Z."/>
            <person name="Xiao L."/>
            <person name="Anderson O.D."/>
            <person name="Ouyang S."/>
            <person name="Liang Y."/>
            <person name="Zimin A.V."/>
            <person name="Pertea G."/>
            <person name="Qi P."/>
            <person name="Bennetzen J.L."/>
            <person name="Dai X."/>
            <person name="Dawson M.W."/>
            <person name="Muller H.G."/>
            <person name="Kugler K."/>
            <person name="Rivarola-Duarte L."/>
            <person name="Spannagl M."/>
            <person name="Mayer K.F.X."/>
            <person name="Lu F.H."/>
            <person name="Bevan M.W."/>
            <person name="Leroy P."/>
            <person name="Li P."/>
            <person name="You F.M."/>
            <person name="Sun Q."/>
            <person name="Liu Z."/>
            <person name="Lyons E."/>
            <person name="Wicker T."/>
            <person name="Salzberg S.L."/>
            <person name="Devos K.M."/>
            <person name="Dvorak J."/>
        </authorList>
    </citation>
    <scope>NUCLEOTIDE SEQUENCE [LARGE SCALE GENOMIC DNA]</scope>
    <source>
        <strain evidence="2">cv. AL8/78</strain>
    </source>
</reference>